<gene>
    <name evidence="2" type="ordered locus">Tneu_1245</name>
</gene>
<dbReference type="InterPro" id="IPR030662">
    <property type="entry name" value="DPH6/MJ0570"/>
</dbReference>
<dbReference type="Pfam" id="PF01902">
    <property type="entry name" value="Diphthami_syn_2"/>
    <property type="match status" value="1"/>
</dbReference>
<dbReference type="FunFam" id="3.40.50.620:FF:000145">
    <property type="entry name" value="ATP-binding domain containing protein"/>
    <property type="match status" value="1"/>
</dbReference>
<evidence type="ECO:0000313" key="3">
    <source>
        <dbReference type="Proteomes" id="UP000001694"/>
    </source>
</evidence>
<dbReference type="GO" id="GO:0017183">
    <property type="term" value="P:protein histidyl modification to diphthamide"/>
    <property type="evidence" value="ECO:0007669"/>
    <property type="project" value="TreeGrafter"/>
</dbReference>
<dbReference type="InterPro" id="IPR022427">
    <property type="entry name" value="MJ0570_ATP-bd"/>
</dbReference>
<dbReference type="RefSeq" id="WP_012350591.1">
    <property type="nucleotide sequence ID" value="NC_010525.1"/>
</dbReference>
<dbReference type="PIRSF" id="PIRSF039123">
    <property type="entry name" value="Diphthamide_synthase"/>
    <property type="match status" value="1"/>
</dbReference>
<evidence type="ECO:0000259" key="1">
    <source>
        <dbReference type="Pfam" id="PF01902"/>
    </source>
</evidence>
<organism evidence="2 3">
    <name type="scientific">Pyrobaculum neutrophilum (strain DSM 2338 / JCM 9278 / NBRC 100436 / V24Sta)</name>
    <name type="common">Thermoproteus neutrophilus</name>
    <dbReference type="NCBI Taxonomy" id="444157"/>
    <lineage>
        <taxon>Archaea</taxon>
        <taxon>Thermoproteota</taxon>
        <taxon>Thermoprotei</taxon>
        <taxon>Thermoproteales</taxon>
        <taxon>Thermoproteaceae</taxon>
        <taxon>Pyrobaculum</taxon>
    </lineage>
</organism>
<dbReference type="GO" id="GO:0017178">
    <property type="term" value="F:diphthine-ammonia ligase activity"/>
    <property type="evidence" value="ECO:0007669"/>
    <property type="project" value="TreeGrafter"/>
</dbReference>
<dbReference type="InterPro" id="IPR002761">
    <property type="entry name" value="Diphthami_syn_dom"/>
</dbReference>
<protein>
    <submittedName>
        <fullName evidence="2">ATP binding protein</fullName>
    </submittedName>
</protein>
<reference evidence="2" key="1">
    <citation type="submission" date="2008-03" db="EMBL/GenBank/DDBJ databases">
        <title>Complete sequence of Thermoproteus neutrophilus V24Sta.</title>
        <authorList>
            <consortium name="US DOE Joint Genome Institute"/>
            <person name="Copeland A."/>
            <person name="Lucas S."/>
            <person name="Lapidus A."/>
            <person name="Glavina del Rio T."/>
            <person name="Dalin E."/>
            <person name="Tice H."/>
            <person name="Bruce D."/>
            <person name="Goodwin L."/>
            <person name="Pitluck S."/>
            <person name="Sims D."/>
            <person name="Brettin T."/>
            <person name="Detter J.C."/>
            <person name="Han C."/>
            <person name="Kuske C.R."/>
            <person name="Schmutz J."/>
            <person name="Larimer F."/>
            <person name="Land M."/>
            <person name="Hauser L."/>
            <person name="Kyrpides N."/>
            <person name="Mikhailova N."/>
            <person name="Biddle J.F."/>
            <person name="Zhang Z."/>
            <person name="Fitz-Gibbon S.T."/>
            <person name="Lowe T.M."/>
            <person name="Saltikov C."/>
            <person name="House C.H."/>
            <person name="Richardson P."/>
        </authorList>
    </citation>
    <scope>NUCLEOTIDE SEQUENCE [LARGE SCALE GENOMIC DNA]</scope>
    <source>
        <strain evidence="2">V24Sta</strain>
    </source>
</reference>
<dbReference type="AlphaFoldDB" id="B1Y8U3"/>
<feature type="domain" description="Diphthamide synthase" evidence="1">
    <location>
        <begin position="1"/>
        <end position="221"/>
    </location>
</feature>
<dbReference type="NCBIfam" id="TIGR00290">
    <property type="entry name" value="MJ0570_dom"/>
    <property type="match status" value="1"/>
</dbReference>
<accession>B1Y8U3</accession>
<dbReference type="SUPFAM" id="SSF52402">
    <property type="entry name" value="Adenine nucleotide alpha hydrolases-like"/>
    <property type="match status" value="1"/>
</dbReference>
<dbReference type="InterPro" id="IPR014729">
    <property type="entry name" value="Rossmann-like_a/b/a_fold"/>
</dbReference>
<name>B1Y8U3_PYRNV</name>
<dbReference type="Proteomes" id="UP000001694">
    <property type="component" value="Chromosome"/>
</dbReference>
<dbReference type="Gene3D" id="3.40.50.620">
    <property type="entry name" value="HUPs"/>
    <property type="match status" value="1"/>
</dbReference>
<dbReference type="Gene3D" id="3.90.1490.10">
    <property type="entry name" value="putative n-type atp pyrophosphatase, domain 2"/>
    <property type="match status" value="1"/>
</dbReference>
<dbReference type="EMBL" id="CP001014">
    <property type="protein sequence ID" value="ACB40172.1"/>
    <property type="molecule type" value="Genomic_DNA"/>
</dbReference>
<dbReference type="CDD" id="cd01994">
    <property type="entry name" value="AANH_PF0828-like"/>
    <property type="match status" value="1"/>
</dbReference>
<dbReference type="HOGENOM" id="CLU_010289_0_2_2"/>
<proteinExistence type="predicted"/>
<dbReference type="PANTHER" id="PTHR12196">
    <property type="entry name" value="DOMAIN OF UNKNOWN FUNCTION 71 DUF71 -CONTAINING PROTEIN"/>
    <property type="match status" value="1"/>
</dbReference>
<dbReference type="STRING" id="444157.Tneu_1245"/>
<dbReference type="OrthoDB" id="372052at2157"/>
<dbReference type="KEGG" id="tne:Tneu_1245"/>
<sequence>MRVAVLYTGGKDSHYSMLKAMEEGHQVVCLVTAASRRSDSYMFHTVNIRWSLLHGEAMGIPQYLVEVSGEKEQEVEELYQALRPIAERHGVEGIVTGAVASRYQKARVDALAERLGVKHIAPLWGRDQAEVLREEAARLRFVITAAMAMGLGPRHLGLTVTPEVAEEIIALSGRYGFSPVGEGGEYETYVVESPLFSIEILEGEPHWHPAGWGYYLIKNARVKRYKEEILGRQPR</sequence>
<evidence type="ECO:0000313" key="2">
    <source>
        <dbReference type="EMBL" id="ACB40172.1"/>
    </source>
</evidence>
<dbReference type="eggNOG" id="arCOG00035">
    <property type="taxonomic scope" value="Archaea"/>
</dbReference>
<dbReference type="GeneID" id="6165910"/>
<dbReference type="NCBIfam" id="TIGR03679">
    <property type="entry name" value="arCOG00187"/>
    <property type="match status" value="1"/>
</dbReference>
<keyword evidence="3" id="KW-1185">Reference proteome</keyword>
<dbReference type="PANTHER" id="PTHR12196:SF2">
    <property type="entry name" value="DIPHTHINE--AMMONIA LIGASE"/>
    <property type="match status" value="1"/>
</dbReference>